<dbReference type="SUPFAM" id="SSF117457">
    <property type="entry name" value="FumA C-terminal domain-like"/>
    <property type="match status" value="1"/>
</dbReference>
<dbReference type="PANTHER" id="PTHR43351:SF2">
    <property type="entry name" value="L(+)-TARTRATE DEHYDRATASE SUBUNIT BETA-RELATED"/>
    <property type="match status" value="1"/>
</dbReference>
<dbReference type="PANTHER" id="PTHR43351">
    <property type="entry name" value="L(+)-TARTRATE DEHYDRATASE SUBUNIT BETA"/>
    <property type="match status" value="1"/>
</dbReference>
<dbReference type="NCBIfam" id="TIGR00723">
    <property type="entry name" value="ttdB_fumA_fumB"/>
    <property type="match status" value="1"/>
</dbReference>
<reference evidence="3 4" key="2">
    <citation type="journal article" date="2024" name="Int. J. Syst. Evol. Microbiol.">
        <title>Promethearchaeum syntrophicum gen. nov., sp. nov., an anaerobic, obligately syntrophic archaeon, the first isolate of the lineage 'Asgard' archaea, and proposal of the new archaeal phylum Promethearchaeota phyl. nov. and kingdom Promethearchaeati regn. nov.</title>
        <authorList>
            <person name="Imachi H."/>
            <person name="Nobu M.K."/>
            <person name="Kato S."/>
            <person name="Takaki Y."/>
            <person name="Miyazaki M."/>
            <person name="Miyata M."/>
            <person name="Ogawara M."/>
            <person name="Saito Y."/>
            <person name="Sakai S."/>
            <person name="Tahara Y.O."/>
            <person name="Takano Y."/>
            <person name="Tasumi E."/>
            <person name="Uematsu K."/>
            <person name="Yoshimura T."/>
            <person name="Itoh T."/>
            <person name="Ohkuma M."/>
            <person name="Takai K."/>
        </authorList>
    </citation>
    <scope>NUCLEOTIDE SEQUENCE [LARGE SCALE GENOMIC DNA]</scope>
    <source>
        <strain evidence="3 4">MK-D1</strain>
    </source>
</reference>
<dbReference type="EMBL" id="CP042905">
    <property type="protein sequence ID" value="QEE17703.2"/>
    <property type="molecule type" value="Genomic_DNA"/>
</dbReference>
<evidence type="ECO:0000256" key="2">
    <source>
        <dbReference type="ARBA" id="ARBA00023239"/>
    </source>
</evidence>
<comment type="similarity">
    <text evidence="1">Belongs to the class-I fumarase family.</text>
</comment>
<keyword evidence="4" id="KW-1185">Reference proteome</keyword>
<name>A0A5B9DFZ4_9ARCH</name>
<dbReference type="Gene3D" id="3.20.130.10">
    <property type="entry name" value="Fe-S hydro-lyase, tartrate dehydratase beta-type, catalytic domain"/>
    <property type="match status" value="1"/>
</dbReference>
<sequence length="184" mass="20309">MKENRINHIILPASKEIVKDLKIGDIIYISGLICTGRDQVHKKIVNLVNNGRQLPKNFENLKNSAIYHMGPIVKTKSDGSFQIISGGPTTSARMNPFQNTICKNLNILFVIGKGGMQGVNWDKLPAVYLQFPGGAGAIVSKFIKKVVSVEWKELGPEAAWFLEVENFGPLLVAIDTQGGNLYMR</sequence>
<accession>A0A5B9DFZ4</accession>
<organism evidence="3 4">
    <name type="scientific">Promethearchaeum syntrophicum</name>
    <dbReference type="NCBI Taxonomy" id="2594042"/>
    <lineage>
        <taxon>Archaea</taxon>
        <taxon>Promethearchaeati</taxon>
        <taxon>Promethearchaeota</taxon>
        <taxon>Promethearchaeia</taxon>
        <taxon>Promethearchaeales</taxon>
        <taxon>Promethearchaeaceae</taxon>
        <taxon>Promethearchaeum</taxon>
    </lineage>
</organism>
<dbReference type="Pfam" id="PF05683">
    <property type="entry name" value="Fumerase_C"/>
    <property type="match status" value="1"/>
</dbReference>
<proteinExistence type="inferred from homology"/>
<dbReference type="InterPro" id="IPR036660">
    <property type="entry name" value="Fe-S_hydroAse_TtdB_cat_sf"/>
</dbReference>
<protein>
    <submittedName>
        <fullName evidence="3">FumA C-terminus/TtdB family hydratase beta subunit</fullName>
    </submittedName>
</protein>
<evidence type="ECO:0000313" key="3">
    <source>
        <dbReference type="EMBL" id="QEE17703.2"/>
    </source>
</evidence>
<reference evidence="3 4" key="1">
    <citation type="journal article" date="2020" name="Nature">
        <title>Isolation of an archaeon at the prokaryote-eukaryote interface.</title>
        <authorList>
            <person name="Imachi H."/>
            <person name="Nobu M.K."/>
            <person name="Nakahara N."/>
            <person name="Morono Y."/>
            <person name="Ogawara M."/>
            <person name="Takaki Y."/>
            <person name="Takano Y."/>
            <person name="Uematsu K."/>
            <person name="Ikuta T."/>
            <person name="Ito M."/>
            <person name="Matsui Y."/>
            <person name="Miyazaki M."/>
            <person name="Murata K."/>
            <person name="Saito Y."/>
            <person name="Sakai S."/>
            <person name="Song C."/>
            <person name="Tasumi E."/>
            <person name="Yamanaka Y."/>
            <person name="Yamaguchi T."/>
            <person name="Kamagata Y."/>
            <person name="Tamaki H."/>
            <person name="Takai K."/>
        </authorList>
    </citation>
    <scope>NUCLEOTIDE SEQUENCE [LARGE SCALE GENOMIC DNA]</scope>
    <source>
        <strain evidence="3 4">MK-D1</strain>
    </source>
</reference>
<evidence type="ECO:0000313" key="4">
    <source>
        <dbReference type="Proteomes" id="UP000321408"/>
    </source>
</evidence>
<dbReference type="GO" id="GO:0016836">
    <property type="term" value="F:hydro-lyase activity"/>
    <property type="evidence" value="ECO:0007669"/>
    <property type="project" value="InterPro"/>
</dbReference>
<gene>
    <name evidence="3" type="ORF">DSAG12_03541</name>
</gene>
<dbReference type="Proteomes" id="UP000321408">
    <property type="component" value="Chromosome"/>
</dbReference>
<dbReference type="AlphaFoldDB" id="A0A5B9DFZ4"/>
<dbReference type="OrthoDB" id="34134at2157"/>
<dbReference type="KEGG" id="psyt:DSAG12_03541"/>
<evidence type="ECO:0000256" key="1">
    <source>
        <dbReference type="ARBA" id="ARBA00008876"/>
    </source>
</evidence>
<keyword evidence="2" id="KW-0456">Lyase</keyword>
<dbReference type="InterPro" id="IPR004647">
    <property type="entry name" value="Fe-S_hydro-lyase_TtdB-typ_cat"/>
</dbReference>